<dbReference type="Gene3D" id="3.40.718.10">
    <property type="entry name" value="Isopropylmalate Dehydrogenase"/>
    <property type="match status" value="1"/>
</dbReference>
<evidence type="ECO:0000256" key="7">
    <source>
        <dbReference type="ARBA" id="ARBA00023264"/>
    </source>
</evidence>
<sequence>MKIALDAMGSDNAPRAELDAVKLALAEIPDCSLVIVGRQEILNLSTFGKENERVEFVSAPEVVGMHEPAAEALKKKRNSSISVCMDLHKQGKVDAVVSAGNTGAVMAFALTTLGHIPGVHRPTLAVLFPRIKGSTLVLDVGANVDTKPIHLLQFAIMGTTAASFFFRKANPTVGLLSNGQEDTKGNELTIAAYKLLKESELNFIGNVEGNDILSGKVDVVVCDGFVGNVLLKYGEGLGEILRKLLEEYYDSESKYRLRRWFSRPVLEEFISRMDYQEHGGALMLGVNGNVVVAHGRSTPEALKNAIRTAFEAVQDNLSQHIAQAFVNFNE</sequence>
<reference evidence="11" key="1">
    <citation type="journal article" date="2020" name="mSystems">
        <title>Genome- and Community-Level Interaction Insights into Carbon Utilization and Element Cycling Functions of Hydrothermarchaeota in Hydrothermal Sediment.</title>
        <authorList>
            <person name="Zhou Z."/>
            <person name="Liu Y."/>
            <person name="Xu W."/>
            <person name="Pan J."/>
            <person name="Luo Z.H."/>
            <person name="Li M."/>
        </authorList>
    </citation>
    <scope>NUCLEOTIDE SEQUENCE [LARGE SCALE GENOMIC DNA]</scope>
    <source>
        <strain evidence="11">SpSt-914</strain>
    </source>
</reference>
<protein>
    <recommendedName>
        <fullName evidence="8 10">Phosphate acyltransferase</fullName>
        <ecNumber evidence="8 10">2.3.1.274</ecNumber>
    </recommendedName>
    <alternativeName>
        <fullName evidence="10">Acyl-ACP phosphotransacylase</fullName>
    </alternativeName>
    <alternativeName>
        <fullName evidence="10">Acyl-[acyl-carrier-protein]--phosphate acyltransferase</fullName>
    </alternativeName>
    <alternativeName>
        <fullName evidence="10">Phosphate-acyl-ACP acyltransferase</fullName>
    </alternativeName>
</protein>
<dbReference type="InterPro" id="IPR012281">
    <property type="entry name" value="Phospholipid_synth_PlsX-like"/>
</dbReference>
<dbReference type="EMBL" id="DTMZ01000048">
    <property type="protein sequence ID" value="HGD12891.1"/>
    <property type="molecule type" value="Genomic_DNA"/>
</dbReference>
<dbReference type="NCBIfam" id="TIGR00182">
    <property type="entry name" value="plsX"/>
    <property type="match status" value="1"/>
</dbReference>
<comment type="subunit">
    <text evidence="9 10">Homodimer. Probably interacts with PlsY.</text>
</comment>
<evidence type="ECO:0000256" key="1">
    <source>
        <dbReference type="ARBA" id="ARBA00001232"/>
    </source>
</evidence>
<comment type="catalytic activity">
    <reaction evidence="1 10">
        <text>a fatty acyl-[ACP] + phosphate = an acyl phosphate + holo-[ACP]</text>
        <dbReference type="Rhea" id="RHEA:42292"/>
        <dbReference type="Rhea" id="RHEA-COMP:9685"/>
        <dbReference type="Rhea" id="RHEA-COMP:14125"/>
        <dbReference type="ChEBI" id="CHEBI:43474"/>
        <dbReference type="ChEBI" id="CHEBI:59918"/>
        <dbReference type="ChEBI" id="CHEBI:64479"/>
        <dbReference type="ChEBI" id="CHEBI:138651"/>
        <dbReference type="EC" id="2.3.1.274"/>
    </reaction>
</comment>
<dbReference type="GO" id="GO:0005737">
    <property type="term" value="C:cytoplasm"/>
    <property type="evidence" value="ECO:0007669"/>
    <property type="project" value="UniProtKB-SubCell"/>
</dbReference>
<name>A0A7V3PSV3_UNCW3</name>
<dbReference type="GO" id="GO:0006633">
    <property type="term" value="P:fatty acid biosynthetic process"/>
    <property type="evidence" value="ECO:0007669"/>
    <property type="project" value="UniProtKB-UniRule"/>
</dbReference>
<proteinExistence type="inferred from homology"/>
<evidence type="ECO:0000256" key="9">
    <source>
        <dbReference type="ARBA" id="ARBA00046608"/>
    </source>
</evidence>
<keyword evidence="4 10" id="KW-0808">Transferase</keyword>
<comment type="similarity">
    <text evidence="10">Belongs to the PlsX family.</text>
</comment>
<dbReference type="Pfam" id="PF02504">
    <property type="entry name" value="FA_synthesis"/>
    <property type="match status" value="1"/>
</dbReference>
<keyword evidence="11" id="KW-0012">Acyltransferase</keyword>
<comment type="caution">
    <text evidence="11">The sequence shown here is derived from an EMBL/GenBank/DDBJ whole genome shotgun (WGS) entry which is preliminary data.</text>
</comment>
<evidence type="ECO:0000256" key="5">
    <source>
        <dbReference type="ARBA" id="ARBA00023098"/>
    </source>
</evidence>
<comment type="pathway">
    <text evidence="10">Lipid metabolism; phospholipid metabolism.</text>
</comment>
<dbReference type="PIRSF" id="PIRSF002465">
    <property type="entry name" value="Phsphlp_syn_PlsX"/>
    <property type="match status" value="1"/>
</dbReference>
<dbReference type="UniPathway" id="UPA00085"/>
<evidence type="ECO:0000256" key="3">
    <source>
        <dbReference type="ARBA" id="ARBA00022516"/>
    </source>
</evidence>
<gene>
    <name evidence="10 11" type="primary">plsX</name>
    <name evidence="11" type="ORF">ENX16_02250</name>
</gene>
<dbReference type="PANTHER" id="PTHR30100:SF1">
    <property type="entry name" value="PHOSPHATE ACYLTRANSFERASE"/>
    <property type="match status" value="1"/>
</dbReference>
<organism evidence="11">
    <name type="scientific">candidate division WOR-3 bacterium</name>
    <dbReference type="NCBI Taxonomy" id="2052148"/>
    <lineage>
        <taxon>Bacteria</taxon>
        <taxon>Bacteria division WOR-3</taxon>
    </lineage>
</organism>
<dbReference type="GO" id="GO:0043811">
    <property type="term" value="F:phosphate:acyl-[acyl carrier protein] acyltransferase activity"/>
    <property type="evidence" value="ECO:0007669"/>
    <property type="project" value="UniProtKB-UniRule"/>
</dbReference>
<keyword evidence="5 10" id="KW-0443">Lipid metabolism</keyword>
<dbReference type="AlphaFoldDB" id="A0A7V3PSV3"/>
<dbReference type="EC" id="2.3.1.274" evidence="8 10"/>
<evidence type="ECO:0000256" key="8">
    <source>
        <dbReference type="ARBA" id="ARBA00024069"/>
    </source>
</evidence>
<evidence type="ECO:0000313" key="11">
    <source>
        <dbReference type="EMBL" id="HGD12891.1"/>
    </source>
</evidence>
<dbReference type="InterPro" id="IPR003664">
    <property type="entry name" value="FA_synthesis"/>
</dbReference>
<keyword evidence="6 10" id="KW-0594">Phospholipid biosynthesis</keyword>
<comment type="subcellular location">
    <subcellularLocation>
        <location evidence="10">Cytoplasm</location>
    </subcellularLocation>
    <text evidence="10">Associated with the membrane possibly through PlsY.</text>
</comment>
<keyword evidence="7 10" id="KW-1208">Phospholipid metabolism</keyword>
<dbReference type="PANTHER" id="PTHR30100">
    <property type="entry name" value="FATTY ACID/PHOSPHOLIPID SYNTHESIS PROTEIN PLSX"/>
    <property type="match status" value="1"/>
</dbReference>
<keyword evidence="2 10" id="KW-0963">Cytoplasm</keyword>
<evidence type="ECO:0000256" key="10">
    <source>
        <dbReference type="HAMAP-Rule" id="MF_00019"/>
    </source>
</evidence>
<comment type="function">
    <text evidence="10">Catalyzes the reversible formation of acyl-phosphate (acyl-PO(4)) from acyl-[acyl-carrier-protein] (acyl-ACP). This enzyme utilizes acyl-ACP as fatty acyl donor, but not acyl-CoA.</text>
</comment>
<evidence type="ECO:0000256" key="4">
    <source>
        <dbReference type="ARBA" id="ARBA00022679"/>
    </source>
</evidence>
<evidence type="ECO:0000256" key="6">
    <source>
        <dbReference type="ARBA" id="ARBA00023209"/>
    </source>
</evidence>
<dbReference type="SUPFAM" id="SSF53659">
    <property type="entry name" value="Isocitrate/Isopropylmalate dehydrogenase-like"/>
    <property type="match status" value="1"/>
</dbReference>
<accession>A0A7V3PSV3</accession>
<dbReference type="GO" id="GO:0008654">
    <property type="term" value="P:phospholipid biosynthetic process"/>
    <property type="evidence" value="ECO:0007669"/>
    <property type="project" value="UniProtKB-KW"/>
</dbReference>
<evidence type="ECO:0000256" key="2">
    <source>
        <dbReference type="ARBA" id="ARBA00022490"/>
    </source>
</evidence>
<keyword evidence="3 10" id="KW-0444">Lipid biosynthesis</keyword>
<dbReference type="HAMAP" id="MF_00019">
    <property type="entry name" value="PlsX"/>
    <property type="match status" value="1"/>
</dbReference>